<proteinExistence type="predicted"/>
<sequence length="65" mass="7211">MDHNQLPAGLFTPERPSGNGGVDNTVRHISRPKSSRLDHGPTLRCDNHPFAAPWRARARISRLAT</sequence>
<dbReference type="InParanoid" id="C1EDG5"/>
<feature type="compositionally biased region" description="Basic and acidic residues" evidence="1">
    <location>
        <begin position="35"/>
        <end position="44"/>
    </location>
</feature>
<dbReference type="EMBL" id="CP001330">
    <property type="protein sequence ID" value="ACO66053.1"/>
    <property type="molecule type" value="Genomic_DNA"/>
</dbReference>
<protein>
    <submittedName>
        <fullName evidence="2">Uncharacterized protein</fullName>
    </submittedName>
</protein>
<keyword evidence="3" id="KW-1185">Reference proteome</keyword>
<reference evidence="2 3" key="1">
    <citation type="journal article" date="2009" name="Science">
        <title>Green evolution and dynamic adaptations revealed by genomes of the marine picoeukaryotes Micromonas.</title>
        <authorList>
            <person name="Worden A.Z."/>
            <person name="Lee J.H."/>
            <person name="Mock T."/>
            <person name="Rouze P."/>
            <person name="Simmons M.P."/>
            <person name="Aerts A.L."/>
            <person name="Allen A.E."/>
            <person name="Cuvelier M.L."/>
            <person name="Derelle E."/>
            <person name="Everett M.V."/>
            <person name="Foulon E."/>
            <person name="Grimwood J."/>
            <person name="Gundlach H."/>
            <person name="Henrissat B."/>
            <person name="Napoli C."/>
            <person name="McDonald S.M."/>
            <person name="Parker M.S."/>
            <person name="Rombauts S."/>
            <person name="Salamov A."/>
            <person name="Von Dassow P."/>
            <person name="Badger J.H."/>
            <person name="Coutinho P.M."/>
            <person name="Demir E."/>
            <person name="Dubchak I."/>
            <person name="Gentemann C."/>
            <person name="Eikrem W."/>
            <person name="Gready J.E."/>
            <person name="John U."/>
            <person name="Lanier W."/>
            <person name="Lindquist E.A."/>
            <person name="Lucas S."/>
            <person name="Mayer K.F."/>
            <person name="Moreau H."/>
            <person name="Not F."/>
            <person name="Otillar R."/>
            <person name="Panaud O."/>
            <person name="Pangilinan J."/>
            <person name="Paulsen I."/>
            <person name="Piegu B."/>
            <person name="Poliakov A."/>
            <person name="Robbens S."/>
            <person name="Schmutz J."/>
            <person name="Toulza E."/>
            <person name="Wyss T."/>
            <person name="Zelensky A."/>
            <person name="Zhou K."/>
            <person name="Armbrust E.V."/>
            <person name="Bhattacharya D."/>
            <person name="Goodenough U.W."/>
            <person name="Van de Peer Y."/>
            <person name="Grigoriev I.V."/>
        </authorList>
    </citation>
    <scope>NUCLEOTIDE SEQUENCE [LARGE SCALE GENOMIC DNA]</scope>
    <source>
        <strain evidence="3">RCC299 / NOUM17</strain>
    </source>
</reference>
<gene>
    <name evidence="2" type="ORF">MICPUN_62262</name>
</gene>
<name>C1EDG5_MICCC</name>
<dbReference type="RefSeq" id="XP_002504795.1">
    <property type="nucleotide sequence ID" value="XM_002504749.1"/>
</dbReference>
<feature type="region of interest" description="Disordered" evidence="1">
    <location>
        <begin position="1"/>
        <end position="44"/>
    </location>
</feature>
<evidence type="ECO:0000256" key="1">
    <source>
        <dbReference type="SAM" id="MobiDB-lite"/>
    </source>
</evidence>
<evidence type="ECO:0000313" key="3">
    <source>
        <dbReference type="Proteomes" id="UP000002009"/>
    </source>
</evidence>
<dbReference type="GeneID" id="8247217"/>
<organism evidence="2 3">
    <name type="scientific">Micromonas commoda (strain RCC299 / NOUM17 / CCMP2709)</name>
    <name type="common">Picoplanktonic green alga</name>
    <dbReference type="NCBI Taxonomy" id="296587"/>
    <lineage>
        <taxon>Eukaryota</taxon>
        <taxon>Viridiplantae</taxon>
        <taxon>Chlorophyta</taxon>
        <taxon>Mamiellophyceae</taxon>
        <taxon>Mamiellales</taxon>
        <taxon>Mamiellaceae</taxon>
        <taxon>Micromonas</taxon>
    </lineage>
</organism>
<dbReference type="KEGG" id="mis:MICPUN_62262"/>
<evidence type="ECO:0000313" key="2">
    <source>
        <dbReference type="EMBL" id="ACO66053.1"/>
    </source>
</evidence>
<accession>C1EDG5</accession>
<dbReference type="Proteomes" id="UP000002009">
    <property type="component" value="Chromosome 11"/>
</dbReference>
<dbReference type="AlphaFoldDB" id="C1EDG5"/>